<evidence type="ECO:0000256" key="1">
    <source>
        <dbReference type="SAM" id="Phobius"/>
    </source>
</evidence>
<organism evidence="2 3">
    <name type="scientific">Agrobacterium phage OLIVR5</name>
    <dbReference type="NCBI Taxonomy" id="2723773"/>
    <lineage>
        <taxon>Viruses</taxon>
        <taxon>Duplodnaviria</taxon>
        <taxon>Heunggongvirae</taxon>
        <taxon>Uroviricota</taxon>
        <taxon>Caudoviricetes</taxon>
        <taxon>Pootjesviridae</taxon>
        <taxon>Heverleevirus</taxon>
        <taxon>Heverleevirus OLIVR5</taxon>
    </lineage>
</organism>
<proteinExistence type="predicted"/>
<gene>
    <name evidence="2" type="ORF">Ab1vBOLIVR5_gp29c</name>
</gene>
<sequence length="176" mass="20320">MTTQFQIPEVHDLVSVTVNHVDYYGYVSSLDLDVRFLTARVEFYPGYERTFELKYLKPKEKKLVKKAFENILGFLTKILSVVYHEFFEMDNAKYVVKKITSISVAAFIYVMFLKSVFTLFAVAGAYSWPIVNSIILGLTIAIPLVPAIFFYFLIESKFKALEHEDDVEDDTDFYGA</sequence>
<protein>
    <submittedName>
        <fullName evidence="2">Uncharacterized protein</fullName>
    </submittedName>
</protein>
<evidence type="ECO:0000313" key="2">
    <source>
        <dbReference type="EMBL" id="QIW87677.1"/>
    </source>
</evidence>
<feature type="transmembrane region" description="Helical" evidence="1">
    <location>
        <begin position="106"/>
        <end position="128"/>
    </location>
</feature>
<evidence type="ECO:0000313" key="3">
    <source>
        <dbReference type="Proteomes" id="UP000671873"/>
    </source>
</evidence>
<dbReference type="Proteomes" id="UP000671873">
    <property type="component" value="Segment"/>
</dbReference>
<keyword evidence="1" id="KW-0812">Transmembrane</keyword>
<keyword evidence="1" id="KW-1133">Transmembrane helix</keyword>
<name>A0A858MSB8_9CAUD</name>
<reference evidence="2 3" key="1">
    <citation type="submission" date="2020-03" db="EMBL/GenBank/DDBJ databases">
        <authorList>
            <person name="Holtappels D."/>
            <person name="Bomans J.P.J."/>
            <person name="Lavigne R."/>
            <person name="Wagemans J."/>
        </authorList>
    </citation>
    <scope>NUCLEOTIDE SEQUENCE [LARGE SCALE GENOMIC DNA]</scope>
    <source>
        <strain evidence="2 3">OLIVR5</strain>
    </source>
</reference>
<keyword evidence="3" id="KW-1185">Reference proteome</keyword>
<dbReference type="EMBL" id="MT234342">
    <property type="protein sequence ID" value="QIW87677.1"/>
    <property type="molecule type" value="Genomic_DNA"/>
</dbReference>
<feature type="transmembrane region" description="Helical" evidence="1">
    <location>
        <begin position="134"/>
        <end position="154"/>
    </location>
</feature>
<accession>A0A858MSB8</accession>
<keyword evidence="1" id="KW-0472">Membrane</keyword>